<sequence>MQCVWCDTAPNYRLIAALRDCFATLAWPAAHWLSHSNCRAILVPVFADAQHANVDKPWSLGDSFINMNSKYELTQSDFLDLFSEIKEVKEYVDFLKFRNESPGFSVKRKYASNLLFKPPINSEGSPDEVCLIRVFAFQRIEGEANKYKVVVEATKFSLYISNHPLYNYSDSLCPTVESLRRSRNTPDPIGRSIHIIADLDNKTLFYESKKISSKEIVDKIYKSHIRNVEKITEYKQKIKNCLYHVLSSPFIMANWVLKQIAKFVFGREVVIIPKSDPESSESIYIGQNEKLQKIKIFEYETSFLSIYSFSILIASGYTYIYLNCIKIEFLEDVLNNGAITLVFGLILIITYDVLILNILELNIKFIHIIGQKIRKLLL</sequence>
<evidence type="ECO:0000313" key="3">
    <source>
        <dbReference type="Proteomes" id="UP000231843"/>
    </source>
</evidence>
<accession>A0A2M9ZT80</accession>
<evidence type="ECO:0000313" key="2">
    <source>
        <dbReference type="EMBL" id="PJZ75266.1"/>
    </source>
</evidence>
<keyword evidence="1" id="KW-0472">Membrane</keyword>
<dbReference type="Proteomes" id="UP000231843">
    <property type="component" value="Unassembled WGS sequence"/>
</dbReference>
<keyword evidence="1" id="KW-0812">Transmembrane</keyword>
<gene>
    <name evidence="2" type="ORF">CH365_19765</name>
</gene>
<keyword evidence="1" id="KW-1133">Transmembrane helix</keyword>
<proteinExistence type="predicted"/>
<reference evidence="2 3" key="1">
    <citation type="submission" date="2017-07" db="EMBL/GenBank/DDBJ databases">
        <title>Leptospira spp. isolated from tropical soils.</title>
        <authorList>
            <person name="Thibeaux R."/>
            <person name="Iraola G."/>
            <person name="Ferres I."/>
            <person name="Bierque E."/>
            <person name="Girault D."/>
            <person name="Soupe-Gilbert M.-E."/>
            <person name="Picardeau M."/>
            <person name="Goarant C."/>
        </authorList>
    </citation>
    <scope>NUCLEOTIDE SEQUENCE [LARGE SCALE GENOMIC DNA]</scope>
    <source>
        <strain evidence="2 3">ES4-C-A1</strain>
    </source>
</reference>
<dbReference type="AlphaFoldDB" id="A0A2M9ZT80"/>
<organism evidence="2 3">
    <name type="scientific">Leptospira neocaledonica</name>
    <dbReference type="NCBI Taxonomy" id="2023192"/>
    <lineage>
        <taxon>Bacteria</taxon>
        <taxon>Pseudomonadati</taxon>
        <taxon>Spirochaetota</taxon>
        <taxon>Spirochaetia</taxon>
        <taxon>Leptospirales</taxon>
        <taxon>Leptospiraceae</taxon>
        <taxon>Leptospira</taxon>
    </lineage>
</organism>
<feature type="transmembrane region" description="Helical" evidence="1">
    <location>
        <begin position="337"/>
        <end position="359"/>
    </location>
</feature>
<keyword evidence="3" id="KW-1185">Reference proteome</keyword>
<evidence type="ECO:0000256" key="1">
    <source>
        <dbReference type="SAM" id="Phobius"/>
    </source>
</evidence>
<protein>
    <submittedName>
        <fullName evidence="2">Uncharacterized protein</fullName>
    </submittedName>
</protein>
<name>A0A2M9ZT80_9LEPT</name>
<feature type="transmembrane region" description="Helical" evidence="1">
    <location>
        <begin position="303"/>
        <end position="322"/>
    </location>
</feature>
<comment type="caution">
    <text evidence="2">The sequence shown here is derived from an EMBL/GenBank/DDBJ whole genome shotgun (WGS) entry which is preliminary data.</text>
</comment>
<dbReference type="EMBL" id="NPEA01000021">
    <property type="protein sequence ID" value="PJZ75266.1"/>
    <property type="molecule type" value="Genomic_DNA"/>
</dbReference>